<name>K1SM04_9ZZZZ</name>
<dbReference type="SUPFAM" id="SSF51905">
    <property type="entry name" value="FAD/NAD(P)-binding domain"/>
    <property type="match status" value="1"/>
</dbReference>
<protein>
    <submittedName>
        <fullName evidence="6">Protein containing Fumarate reductase/succinate dehydrogenase flavoprotein</fullName>
        <ecNumber evidence="6">1.3.5.1</ecNumber>
    </submittedName>
</protein>
<dbReference type="AlphaFoldDB" id="K1SM04"/>
<dbReference type="EC" id="1.3.5.1" evidence="6"/>
<proteinExistence type="predicted"/>
<organism evidence="6">
    <name type="scientific">human gut metagenome</name>
    <dbReference type="NCBI Taxonomy" id="408170"/>
    <lineage>
        <taxon>unclassified sequences</taxon>
        <taxon>metagenomes</taxon>
        <taxon>organismal metagenomes</taxon>
    </lineage>
</organism>
<dbReference type="PRINTS" id="PR00368">
    <property type="entry name" value="FADPNR"/>
</dbReference>
<feature type="non-terminal residue" evidence="6">
    <location>
        <position position="241"/>
    </location>
</feature>
<dbReference type="PANTHER" id="PTHR43498">
    <property type="entry name" value="FERREDOXIN:COB-COM HETERODISULFIDE REDUCTASE SUBUNIT A"/>
    <property type="match status" value="1"/>
</dbReference>
<dbReference type="GO" id="GO:0008177">
    <property type="term" value="F:succinate dehydrogenase (quinone) activity"/>
    <property type="evidence" value="ECO:0007669"/>
    <property type="project" value="UniProtKB-EC"/>
</dbReference>
<dbReference type="InterPro" id="IPR036188">
    <property type="entry name" value="FAD/NAD-bd_sf"/>
</dbReference>
<gene>
    <name evidence="6" type="ORF">LEA_13809</name>
</gene>
<dbReference type="InterPro" id="IPR039650">
    <property type="entry name" value="HdrA-like"/>
</dbReference>
<keyword evidence="5" id="KW-0411">Iron-sulfur</keyword>
<comment type="caution">
    <text evidence="6">The sequence shown here is derived from an EMBL/GenBank/DDBJ whole genome shotgun (WGS) entry which is preliminary data.</text>
</comment>
<reference evidence="6" key="1">
    <citation type="journal article" date="2013" name="Environ. Microbiol.">
        <title>Microbiota from the distal guts of lean and obese adolescents exhibit partial functional redundancy besides clear differences in community structure.</title>
        <authorList>
            <person name="Ferrer M."/>
            <person name="Ruiz A."/>
            <person name="Lanza F."/>
            <person name="Haange S.B."/>
            <person name="Oberbach A."/>
            <person name="Till H."/>
            <person name="Bargiela R."/>
            <person name="Campoy C."/>
            <person name="Segura M.T."/>
            <person name="Richter M."/>
            <person name="von Bergen M."/>
            <person name="Seifert J."/>
            <person name="Suarez A."/>
        </authorList>
    </citation>
    <scope>NUCLEOTIDE SEQUENCE</scope>
</reference>
<accession>K1SM04</accession>
<feature type="non-terminal residue" evidence="6">
    <location>
        <position position="1"/>
    </location>
</feature>
<evidence type="ECO:0000256" key="5">
    <source>
        <dbReference type="ARBA" id="ARBA00023014"/>
    </source>
</evidence>
<keyword evidence="3 6" id="KW-0560">Oxidoreductase</keyword>
<evidence type="ECO:0000256" key="1">
    <source>
        <dbReference type="ARBA" id="ARBA00022485"/>
    </source>
</evidence>
<dbReference type="Gene3D" id="3.50.50.60">
    <property type="entry name" value="FAD/NAD(P)-binding domain"/>
    <property type="match status" value="1"/>
</dbReference>
<keyword evidence="1" id="KW-0004">4Fe-4S</keyword>
<evidence type="ECO:0000256" key="3">
    <source>
        <dbReference type="ARBA" id="ARBA00023002"/>
    </source>
</evidence>
<dbReference type="GO" id="GO:0046872">
    <property type="term" value="F:metal ion binding"/>
    <property type="evidence" value="ECO:0007669"/>
    <property type="project" value="UniProtKB-KW"/>
</dbReference>
<evidence type="ECO:0000256" key="2">
    <source>
        <dbReference type="ARBA" id="ARBA00022723"/>
    </source>
</evidence>
<keyword evidence="2" id="KW-0479">Metal-binding</keyword>
<sequence length="241" mass="26552">HEIPGHQIPAPTRLHFDVVVIGGGMSGLCAAMASARQGAKTAIVQDRSVFGGNASSEMRMHISGASCHWGKKDAAETGILMELQLENKYLNDSYNYSIWDGVLWNAAKQTENLTLYMNTSMTAVHSDGAHISSVECYQMTTELRLELTAGVFVDATGNGTLGYEAGAEYKIGREGRDEYQEQYAPAVPDGKTMGNTIYFVAEDRGHPVKFVKPDWAYSFDESDFKHRYHGDIVVYHNADDV</sequence>
<evidence type="ECO:0000313" key="6">
    <source>
        <dbReference type="EMBL" id="EKC58548.1"/>
    </source>
</evidence>
<dbReference type="Pfam" id="PF12831">
    <property type="entry name" value="FAD_oxidored"/>
    <property type="match status" value="1"/>
</dbReference>
<evidence type="ECO:0000256" key="4">
    <source>
        <dbReference type="ARBA" id="ARBA00023004"/>
    </source>
</evidence>
<dbReference type="GO" id="GO:0051539">
    <property type="term" value="F:4 iron, 4 sulfur cluster binding"/>
    <property type="evidence" value="ECO:0007669"/>
    <property type="project" value="UniProtKB-KW"/>
</dbReference>
<dbReference type="EMBL" id="AJWY01009375">
    <property type="protein sequence ID" value="EKC58548.1"/>
    <property type="molecule type" value="Genomic_DNA"/>
</dbReference>
<keyword evidence="4" id="KW-0408">Iron</keyword>
<dbReference type="PANTHER" id="PTHR43498:SF1">
    <property type="entry name" value="COB--COM HETERODISULFIDE REDUCTASE IRON-SULFUR SUBUNIT A"/>
    <property type="match status" value="1"/>
</dbReference>